<keyword evidence="2" id="KW-1185">Reference proteome</keyword>
<gene>
    <name evidence="1" type="ORF">JI739_05285</name>
</gene>
<name>A0A936ZF32_9BURK</name>
<proteinExistence type="predicted"/>
<protein>
    <submittedName>
        <fullName evidence="1">DUF3168 domain-containing protein</fullName>
    </submittedName>
</protein>
<sequence length="118" mass="13149">MTVEDSIFAALKTLVADRVYRDVAPQTVTALPRITFQQVGGAPVNFVDAATLPDKKNARFQVNVWAADRDSAAALSRSVEDTLRAYTALQTTVLDEPTAVFEQDTRLYGTRQDFSFWF</sequence>
<dbReference type="AlphaFoldDB" id="A0A936ZF32"/>
<reference evidence="1" key="1">
    <citation type="submission" date="2021-01" db="EMBL/GenBank/DDBJ databases">
        <title>Ramlibacter sp. strain AW1 16S ribosomal RNA gene Genome sequencing and assembly.</title>
        <authorList>
            <person name="Kang M."/>
        </authorList>
    </citation>
    <scope>NUCLEOTIDE SEQUENCE</scope>
    <source>
        <strain evidence="1">AW1</strain>
    </source>
</reference>
<accession>A0A936ZF32</accession>
<dbReference type="EMBL" id="JAEQNA010000001">
    <property type="protein sequence ID" value="MBL0419757.1"/>
    <property type="molecule type" value="Genomic_DNA"/>
</dbReference>
<dbReference type="Pfam" id="PF11367">
    <property type="entry name" value="Tail_completion_gp17"/>
    <property type="match status" value="1"/>
</dbReference>
<comment type="caution">
    <text evidence="1">The sequence shown here is derived from an EMBL/GenBank/DDBJ whole genome shotgun (WGS) entry which is preliminary data.</text>
</comment>
<evidence type="ECO:0000313" key="2">
    <source>
        <dbReference type="Proteomes" id="UP000613011"/>
    </source>
</evidence>
<dbReference type="InterPro" id="IPR021508">
    <property type="entry name" value="Gp17-like"/>
</dbReference>
<evidence type="ECO:0000313" key="1">
    <source>
        <dbReference type="EMBL" id="MBL0419757.1"/>
    </source>
</evidence>
<dbReference type="Proteomes" id="UP000613011">
    <property type="component" value="Unassembled WGS sequence"/>
</dbReference>
<organism evidence="1 2">
    <name type="scientific">Ramlibacter aurantiacus</name>
    <dbReference type="NCBI Taxonomy" id="2801330"/>
    <lineage>
        <taxon>Bacteria</taxon>
        <taxon>Pseudomonadati</taxon>
        <taxon>Pseudomonadota</taxon>
        <taxon>Betaproteobacteria</taxon>
        <taxon>Burkholderiales</taxon>
        <taxon>Comamonadaceae</taxon>
        <taxon>Ramlibacter</taxon>
    </lineage>
</organism>
<dbReference type="RefSeq" id="WP_201682764.1">
    <property type="nucleotide sequence ID" value="NZ_JAEQNA010000001.1"/>
</dbReference>